<keyword evidence="3 4" id="KW-0238">DNA-binding</keyword>
<dbReference type="GO" id="GO:0005737">
    <property type="term" value="C:cytoplasm"/>
    <property type="evidence" value="ECO:0007669"/>
    <property type="project" value="TreeGrafter"/>
</dbReference>
<dbReference type="PANTHER" id="PTHR16305">
    <property type="entry name" value="TESTICULAR SOLUBLE ADENYLYL CYCLASE"/>
    <property type="match status" value="1"/>
</dbReference>
<dbReference type="Gene3D" id="1.10.10.10">
    <property type="entry name" value="Winged helix-like DNA-binding domain superfamily/Winged helix DNA-binding domain"/>
    <property type="match status" value="1"/>
</dbReference>
<dbReference type="InterPro" id="IPR011990">
    <property type="entry name" value="TPR-like_helical_dom_sf"/>
</dbReference>
<sequence length="1031" mass="114800">MNPDSRIHTSLQFPGFQLDLSSQCLWRLDPAQAATRIDLPPKTFAVLRHLVEHAQQLMSFYALLEAVWPDVHVQPEVLKGHVAAIRRALGDDASQPRYVETHRGHGYRFIAPVGNLAVGGESGFFARRAERFVGRAPQLDALLAAHRRAEAGSRQIVFVTGEAGIGKTALVDEFLAAASQGDTRVMGGGCVEGYGGTEPYYPVLEALGRLCRGAGGEQVKTALVSIAPTWAILMPSCVPADILDSLLARTLGAGRERMMREICDLLQTLARERPLLLVLDDLHWADFSTIDMLSALAQLEGPLRLMIVAVYRSDDASSVRHPVMKLNHTLLLRRACEVIELAPLKPDSVGAWLMHGASLNPLDEELAHLVAERSGGNPLFMQAILEHLYEHGLAIRTVDGWHQTASAAQLREALPRTIVQVIEMRIRRLAARAQRMLEAASVAGLTFAPATTAEAAAMSIEAFEDLCDSLARQGQFIRRAGVQSLPDGNSAQSFSFTHALVRSVFYDRQGLTRRSRSHRLIGERLETLFPVGQRGSLSAELCWHFADAQQWDKALDYVRTALQTAKVRCAYREALAALDQADMLLARLPADLRALRRVEFVEARAALYAAAHDRQAIDAYRALHEQSTRLGKIEVQLRALLGLSYVLSWDDQARSVECLDDALRLSASYPDRRVSASTQIACNVRRIWTQGWNTDDAQQFGDALATVREIGDPVSVAQAQMEHCMLMMVSTQYRKALQTTQASYRVLYDHAASHPCFDISRPMWMVRLGVPWAYLSLGELGRSLDEFDHGIRQYHDNGNYFAARTLQVYRGWLLIHTMDFETVLELDRQFRQAADRPGSDDEARQRAALLPPQQRVWTILAGLAHAGLGENAAAAARFAEAEQQMEREPIMFDWYWRLLLEWGCADLAIAQGDYDAAQYRARRFLERALATEERTWQALAWETMARASLGEGHLQNAKVQLDAAFSVTEGFETPLADWRLQRTAASLHEARGDMQRMAAAQQRYVELRVRLAGSIPQDAGFGQRLAEPVEG</sequence>
<evidence type="ECO:0000256" key="3">
    <source>
        <dbReference type="ARBA" id="ARBA00023125"/>
    </source>
</evidence>
<evidence type="ECO:0000256" key="4">
    <source>
        <dbReference type="PROSITE-ProRule" id="PRU01091"/>
    </source>
</evidence>
<dbReference type="PANTHER" id="PTHR16305:SF28">
    <property type="entry name" value="GUANYLATE CYCLASE DOMAIN-CONTAINING PROTEIN"/>
    <property type="match status" value="1"/>
</dbReference>
<protein>
    <submittedName>
        <fullName evidence="6">Transcriptional regulatory protein, C terminal</fullName>
    </submittedName>
</protein>
<evidence type="ECO:0000259" key="5">
    <source>
        <dbReference type="PROSITE" id="PS51755"/>
    </source>
</evidence>
<dbReference type="CDD" id="cd00383">
    <property type="entry name" value="trans_reg_C"/>
    <property type="match status" value="1"/>
</dbReference>
<dbReference type="Proteomes" id="UP000184693">
    <property type="component" value="Unassembled WGS sequence"/>
</dbReference>
<dbReference type="Pfam" id="PF13191">
    <property type="entry name" value="AAA_16"/>
    <property type="match status" value="1"/>
</dbReference>
<dbReference type="InterPro" id="IPR041664">
    <property type="entry name" value="AAA_16"/>
</dbReference>
<reference evidence="6 7" key="1">
    <citation type="submission" date="2016-11" db="EMBL/GenBank/DDBJ databases">
        <authorList>
            <person name="Jaros S."/>
            <person name="Januszkiewicz K."/>
            <person name="Wedrychowicz H."/>
        </authorList>
    </citation>
    <scope>NUCLEOTIDE SEQUENCE [LARGE SCALE GENOMIC DNA]</scope>
    <source>
        <strain evidence="6 7">GAS86</strain>
    </source>
</reference>
<evidence type="ECO:0000256" key="1">
    <source>
        <dbReference type="ARBA" id="ARBA00022741"/>
    </source>
</evidence>
<evidence type="ECO:0000313" key="7">
    <source>
        <dbReference type="Proteomes" id="UP000184693"/>
    </source>
</evidence>
<dbReference type="RefSeq" id="WP_074268417.1">
    <property type="nucleotide sequence ID" value="NZ_FSRM01000002.1"/>
</dbReference>
<name>A0A1N6KAV5_9BURK</name>
<accession>A0A1N6KAV5</accession>
<dbReference type="Gene3D" id="3.40.50.300">
    <property type="entry name" value="P-loop containing nucleotide triphosphate hydrolases"/>
    <property type="match status" value="1"/>
</dbReference>
<dbReference type="Gene3D" id="1.25.40.10">
    <property type="entry name" value="Tetratricopeptide repeat domain"/>
    <property type="match status" value="1"/>
</dbReference>
<dbReference type="InterPro" id="IPR036388">
    <property type="entry name" value="WH-like_DNA-bd_sf"/>
</dbReference>
<feature type="domain" description="OmpR/PhoB-type" evidence="5">
    <location>
        <begin position="8"/>
        <end position="111"/>
    </location>
</feature>
<dbReference type="AlphaFoldDB" id="A0A1N6KAV5"/>
<dbReference type="Pfam" id="PF00486">
    <property type="entry name" value="Trans_reg_C"/>
    <property type="match status" value="1"/>
</dbReference>
<dbReference type="EMBL" id="FSRM01000002">
    <property type="protein sequence ID" value="SIO53675.1"/>
    <property type="molecule type" value="Genomic_DNA"/>
</dbReference>
<proteinExistence type="predicted"/>
<dbReference type="OrthoDB" id="51325at2"/>
<keyword evidence="1" id="KW-0547">Nucleotide-binding</keyword>
<dbReference type="GO" id="GO:0003677">
    <property type="term" value="F:DNA binding"/>
    <property type="evidence" value="ECO:0007669"/>
    <property type="project" value="UniProtKB-UniRule"/>
</dbReference>
<dbReference type="GO" id="GO:0004016">
    <property type="term" value="F:adenylate cyclase activity"/>
    <property type="evidence" value="ECO:0007669"/>
    <property type="project" value="TreeGrafter"/>
</dbReference>
<dbReference type="SMART" id="SM00862">
    <property type="entry name" value="Trans_reg_C"/>
    <property type="match status" value="1"/>
</dbReference>
<dbReference type="InterPro" id="IPR001867">
    <property type="entry name" value="OmpR/PhoB-type_DNA-bd"/>
</dbReference>
<dbReference type="PROSITE" id="PS51755">
    <property type="entry name" value="OMPR_PHOB"/>
    <property type="match status" value="1"/>
</dbReference>
<dbReference type="GO" id="GO:0005524">
    <property type="term" value="F:ATP binding"/>
    <property type="evidence" value="ECO:0007669"/>
    <property type="project" value="UniProtKB-KW"/>
</dbReference>
<dbReference type="SUPFAM" id="SSF52540">
    <property type="entry name" value="P-loop containing nucleoside triphosphate hydrolases"/>
    <property type="match status" value="1"/>
</dbReference>
<dbReference type="InterPro" id="IPR027417">
    <property type="entry name" value="P-loop_NTPase"/>
</dbReference>
<dbReference type="GO" id="GO:0000160">
    <property type="term" value="P:phosphorelay signal transduction system"/>
    <property type="evidence" value="ECO:0007669"/>
    <property type="project" value="InterPro"/>
</dbReference>
<dbReference type="GO" id="GO:0006355">
    <property type="term" value="P:regulation of DNA-templated transcription"/>
    <property type="evidence" value="ECO:0007669"/>
    <property type="project" value="InterPro"/>
</dbReference>
<dbReference type="InterPro" id="IPR016032">
    <property type="entry name" value="Sig_transdc_resp-reg_C-effctor"/>
</dbReference>
<dbReference type="SUPFAM" id="SSF46894">
    <property type="entry name" value="C-terminal effector domain of the bipartite response regulators"/>
    <property type="match status" value="1"/>
</dbReference>
<evidence type="ECO:0000313" key="6">
    <source>
        <dbReference type="EMBL" id="SIO53675.1"/>
    </source>
</evidence>
<evidence type="ECO:0000256" key="2">
    <source>
        <dbReference type="ARBA" id="ARBA00022840"/>
    </source>
</evidence>
<organism evidence="6 7">
    <name type="scientific">Paraburkholderia phenazinium</name>
    <dbReference type="NCBI Taxonomy" id="60549"/>
    <lineage>
        <taxon>Bacteria</taxon>
        <taxon>Pseudomonadati</taxon>
        <taxon>Pseudomonadota</taxon>
        <taxon>Betaproteobacteria</taxon>
        <taxon>Burkholderiales</taxon>
        <taxon>Burkholderiaceae</taxon>
        <taxon>Paraburkholderia</taxon>
    </lineage>
</organism>
<feature type="DNA-binding region" description="OmpR/PhoB-type" evidence="4">
    <location>
        <begin position="8"/>
        <end position="111"/>
    </location>
</feature>
<gene>
    <name evidence="6" type="ORF">SAMN05444168_6620</name>
</gene>
<keyword evidence="2" id="KW-0067">ATP-binding</keyword>